<dbReference type="GO" id="GO:0005886">
    <property type="term" value="C:plasma membrane"/>
    <property type="evidence" value="ECO:0007669"/>
    <property type="project" value="UniProtKB-SubCell"/>
</dbReference>
<keyword evidence="10" id="KW-0762">Sugar transport</keyword>
<feature type="transmembrane region" description="Helical" evidence="7">
    <location>
        <begin position="94"/>
        <end position="113"/>
    </location>
</feature>
<keyword evidence="6 7" id="KW-0472">Membrane</keyword>
<dbReference type="InterPro" id="IPR051393">
    <property type="entry name" value="ABC_transporter_permease"/>
</dbReference>
<dbReference type="EMBL" id="JACHMO010000001">
    <property type="protein sequence ID" value="MBB5802589.1"/>
    <property type="molecule type" value="Genomic_DNA"/>
</dbReference>
<protein>
    <submittedName>
        <fullName evidence="10">Multiple sugar transport system permease protein</fullName>
    </submittedName>
</protein>
<gene>
    <name evidence="10" type="ORF">F4560_002357</name>
</gene>
<keyword evidence="11" id="KW-1185">Reference proteome</keyword>
<feature type="transmembrane region" description="Helical" evidence="7">
    <location>
        <begin position="125"/>
        <end position="146"/>
    </location>
</feature>
<comment type="caution">
    <text evidence="10">The sequence shown here is derived from an EMBL/GenBank/DDBJ whole genome shotgun (WGS) entry which is preliminary data.</text>
</comment>
<feature type="transmembrane region" description="Helical" evidence="7">
    <location>
        <begin position="173"/>
        <end position="197"/>
    </location>
</feature>
<dbReference type="GO" id="GO:0055085">
    <property type="term" value="P:transmembrane transport"/>
    <property type="evidence" value="ECO:0007669"/>
    <property type="project" value="InterPro"/>
</dbReference>
<reference evidence="10 11" key="1">
    <citation type="submission" date="2020-08" db="EMBL/GenBank/DDBJ databases">
        <title>Sequencing the genomes of 1000 actinobacteria strains.</title>
        <authorList>
            <person name="Klenk H.-P."/>
        </authorList>
    </citation>
    <scope>NUCLEOTIDE SEQUENCE [LARGE SCALE GENOMIC DNA]</scope>
    <source>
        <strain evidence="10 11">DSM 45486</strain>
    </source>
</reference>
<keyword evidence="5 7" id="KW-1133">Transmembrane helix</keyword>
<evidence type="ECO:0000259" key="9">
    <source>
        <dbReference type="PROSITE" id="PS50928"/>
    </source>
</evidence>
<accession>A0A7W9M052</accession>
<keyword evidence="4 7" id="KW-0812">Transmembrane</keyword>
<dbReference type="PANTHER" id="PTHR30193">
    <property type="entry name" value="ABC TRANSPORTER PERMEASE PROTEIN"/>
    <property type="match status" value="1"/>
</dbReference>
<dbReference type="CDD" id="cd06261">
    <property type="entry name" value="TM_PBP2"/>
    <property type="match status" value="1"/>
</dbReference>
<evidence type="ECO:0000256" key="3">
    <source>
        <dbReference type="ARBA" id="ARBA00022475"/>
    </source>
</evidence>
<evidence type="ECO:0000256" key="1">
    <source>
        <dbReference type="ARBA" id="ARBA00004651"/>
    </source>
</evidence>
<keyword evidence="3" id="KW-1003">Cell membrane</keyword>
<evidence type="ECO:0000313" key="10">
    <source>
        <dbReference type="EMBL" id="MBB5802589.1"/>
    </source>
</evidence>
<keyword evidence="2 7" id="KW-0813">Transport</keyword>
<feature type="domain" description="ABC transmembrane type-1" evidence="9">
    <location>
        <begin position="88"/>
        <end position="301"/>
    </location>
</feature>
<evidence type="ECO:0000256" key="5">
    <source>
        <dbReference type="ARBA" id="ARBA00022989"/>
    </source>
</evidence>
<dbReference type="SUPFAM" id="SSF161098">
    <property type="entry name" value="MetI-like"/>
    <property type="match status" value="1"/>
</dbReference>
<dbReference type="RefSeq" id="WP_312869168.1">
    <property type="nucleotide sequence ID" value="NZ_JACHMO010000001.1"/>
</dbReference>
<evidence type="ECO:0000256" key="8">
    <source>
        <dbReference type="SAM" id="MobiDB-lite"/>
    </source>
</evidence>
<sequence length="316" mass="34717">MTQSLVKRPEVVEPPPAPATRGRRRGQGVAYLFLSPWIIGATLLTIGPMVASLYLSFTDYDLFEAPSWIGVENYVTMFTADERFWHATWTTTKYVLISVPLKLGLALAVAMLLNRQRSGVGLYRSAFYAPSLLGASVSVALAWRAMFSTDGTVDRLLSSVGLDLGGWVDQPQYALYTLVALAAWQFGAPMVIFLAGLKQVPRELYEAAAIDGAGPARRFLSVTLPMLSPVILFNLVLETIHAFQAFTGAFVVSSGRGGPSDATLLYPLYLYQRGFTDFRMGYASAMAWVLLVVVAVLTALVFRSARRWVFYAGEDR</sequence>
<feature type="transmembrane region" description="Helical" evidence="7">
    <location>
        <begin position="280"/>
        <end position="302"/>
    </location>
</feature>
<feature type="transmembrane region" description="Helical" evidence="7">
    <location>
        <begin position="31"/>
        <end position="57"/>
    </location>
</feature>
<dbReference type="Gene3D" id="1.10.3720.10">
    <property type="entry name" value="MetI-like"/>
    <property type="match status" value="1"/>
</dbReference>
<evidence type="ECO:0000256" key="7">
    <source>
        <dbReference type="RuleBase" id="RU363032"/>
    </source>
</evidence>
<evidence type="ECO:0000256" key="2">
    <source>
        <dbReference type="ARBA" id="ARBA00022448"/>
    </source>
</evidence>
<dbReference type="Proteomes" id="UP000552097">
    <property type="component" value="Unassembled WGS sequence"/>
</dbReference>
<dbReference type="Pfam" id="PF00528">
    <property type="entry name" value="BPD_transp_1"/>
    <property type="match status" value="1"/>
</dbReference>
<evidence type="ECO:0000256" key="6">
    <source>
        <dbReference type="ARBA" id="ARBA00023136"/>
    </source>
</evidence>
<dbReference type="PANTHER" id="PTHR30193:SF1">
    <property type="entry name" value="ABC TRANSPORTER PERMEASE PROTEIN YESP-RELATED"/>
    <property type="match status" value="1"/>
</dbReference>
<evidence type="ECO:0000256" key="4">
    <source>
        <dbReference type="ARBA" id="ARBA00022692"/>
    </source>
</evidence>
<dbReference type="InterPro" id="IPR035906">
    <property type="entry name" value="MetI-like_sf"/>
</dbReference>
<name>A0A7W9M052_9PSEU</name>
<comment type="similarity">
    <text evidence="7">Belongs to the binding-protein-dependent transport system permease family.</text>
</comment>
<dbReference type="SUPFAM" id="SSF160964">
    <property type="entry name" value="MalF N-terminal region-like"/>
    <property type="match status" value="1"/>
</dbReference>
<comment type="subcellular location">
    <subcellularLocation>
        <location evidence="1 7">Cell membrane</location>
        <topology evidence="1 7">Multi-pass membrane protein</topology>
    </subcellularLocation>
</comment>
<evidence type="ECO:0000313" key="11">
    <source>
        <dbReference type="Proteomes" id="UP000552097"/>
    </source>
</evidence>
<feature type="transmembrane region" description="Helical" evidence="7">
    <location>
        <begin position="218"/>
        <end position="237"/>
    </location>
</feature>
<feature type="region of interest" description="Disordered" evidence="8">
    <location>
        <begin position="1"/>
        <end position="23"/>
    </location>
</feature>
<dbReference type="AlphaFoldDB" id="A0A7W9M052"/>
<organism evidence="10 11">
    <name type="scientific">Saccharothrix ecbatanensis</name>
    <dbReference type="NCBI Taxonomy" id="1105145"/>
    <lineage>
        <taxon>Bacteria</taxon>
        <taxon>Bacillati</taxon>
        <taxon>Actinomycetota</taxon>
        <taxon>Actinomycetes</taxon>
        <taxon>Pseudonocardiales</taxon>
        <taxon>Pseudonocardiaceae</taxon>
        <taxon>Saccharothrix</taxon>
    </lineage>
</organism>
<proteinExistence type="inferred from homology"/>
<dbReference type="InterPro" id="IPR000515">
    <property type="entry name" value="MetI-like"/>
</dbReference>
<dbReference type="PROSITE" id="PS50928">
    <property type="entry name" value="ABC_TM1"/>
    <property type="match status" value="1"/>
</dbReference>